<gene>
    <name evidence="6" type="primary">cd79b</name>
</gene>
<sequence length="217" mass="24661">MAFCTETSLQGPSRLLVILAFTHVALCAEPRMHYPVPYQAVKKGSTVVLTCSTDMQHFLNDTITWYQAPRKSLSQLNCNGMITTYHKKPHFYLKFTEAKPCHSGTYFCEMASVRTQKTRCGIELNVVDESLDLETLKSKYFMKDILIVVQGVLLMLCLSLPALLLFTRDHGEEGEQEEEGMDHMYEGLDALQAAMYEDIGNVRLMDMKMSTGEQPRK</sequence>
<dbReference type="RefSeq" id="XP_007905543.1">
    <property type="nucleotide sequence ID" value="XM_007907352.2"/>
</dbReference>
<evidence type="ECO:0000313" key="5">
    <source>
        <dbReference type="EMBL" id="AFO99399.1"/>
    </source>
</evidence>
<reference evidence="5 7" key="3">
    <citation type="journal article" date="2014" name="Nature">
        <title>Elephant shark genome provides unique insights into gnathostome evolution.</title>
        <authorList>
            <consortium name="International Elephant Shark Genome Sequencing Consortium"/>
            <person name="Venkatesh B."/>
            <person name="Lee A.P."/>
            <person name="Ravi V."/>
            <person name="Maurya A.K."/>
            <person name="Lian M.M."/>
            <person name="Swann J.B."/>
            <person name="Ohta Y."/>
            <person name="Flajnik M.F."/>
            <person name="Sutoh Y."/>
            <person name="Kasahara M."/>
            <person name="Hoon S."/>
            <person name="Gangu V."/>
            <person name="Roy S.W."/>
            <person name="Irimia M."/>
            <person name="Korzh V."/>
            <person name="Kondrychyn I."/>
            <person name="Lim Z.W."/>
            <person name="Tay B.H."/>
            <person name="Tohari S."/>
            <person name="Kong K.W."/>
            <person name="Ho S."/>
            <person name="Lorente-Galdos B."/>
            <person name="Quilez J."/>
            <person name="Marques-Bonet T."/>
            <person name="Raney B.J."/>
            <person name="Ingham P.W."/>
            <person name="Tay A."/>
            <person name="Hillier L.W."/>
            <person name="Minx P."/>
            <person name="Boehm T."/>
            <person name="Wilson R.K."/>
            <person name="Brenner S."/>
            <person name="Warren W.C."/>
        </authorList>
    </citation>
    <scope>NUCLEOTIDE SEQUENCE</scope>
    <source>
        <tissue evidence="5">Spleen</tissue>
    </source>
</reference>
<reference evidence="7" key="2">
    <citation type="journal article" date="2007" name="PLoS Biol.">
        <title>Survey sequencing and comparative analysis of the elephant shark (Callorhinchus milii) genome.</title>
        <authorList>
            <person name="Venkatesh B."/>
            <person name="Kirkness E.F."/>
            <person name="Loh Y.H."/>
            <person name="Halpern A.L."/>
            <person name="Lee A.P."/>
            <person name="Johnson J."/>
            <person name="Dandona N."/>
            <person name="Viswanathan L.D."/>
            <person name="Tay A."/>
            <person name="Venter J.C."/>
            <person name="Strausberg R.L."/>
            <person name="Brenner S."/>
        </authorList>
    </citation>
    <scope>NUCLEOTIDE SEQUENCE [LARGE SCALE GENOMIC DNA]</scope>
</reference>
<dbReference type="PROSITE" id="PS50835">
    <property type="entry name" value="IG_LIKE"/>
    <property type="match status" value="1"/>
</dbReference>
<organism evidence="5">
    <name type="scientific">Callorhinchus milii</name>
    <name type="common">Ghost shark</name>
    <dbReference type="NCBI Taxonomy" id="7868"/>
    <lineage>
        <taxon>Eukaryota</taxon>
        <taxon>Metazoa</taxon>
        <taxon>Chordata</taxon>
        <taxon>Craniata</taxon>
        <taxon>Vertebrata</taxon>
        <taxon>Chondrichthyes</taxon>
        <taxon>Holocephali</taxon>
        <taxon>Chimaeriformes</taxon>
        <taxon>Callorhinchidae</taxon>
        <taxon>Callorhinchus</taxon>
    </lineage>
</organism>
<dbReference type="InterPro" id="IPR007110">
    <property type="entry name" value="Ig-like_dom"/>
</dbReference>
<dbReference type="GO" id="GO:0009897">
    <property type="term" value="C:external side of plasma membrane"/>
    <property type="evidence" value="ECO:0007669"/>
    <property type="project" value="TreeGrafter"/>
</dbReference>
<proteinExistence type="evidence at transcript level"/>
<feature type="signal peptide" evidence="3">
    <location>
        <begin position="1"/>
        <end position="27"/>
    </location>
</feature>
<keyword evidence="5" id="KW-0675">Receptor</keyword>
<dbReference type="STRING" id="7868.ENSCMIP00000018490"/>
<reference evidence="6" key="4">
    <citation type="submission" date="2025-05" db="UniProtKB">
        <authorList>
            <consortium name="Ensembl"/>
        </authorList>
    </citation>
    <scope>IDENTIFICATION</scope>
</reference>
<evidence type="ECO:0000256" key="3">
    <source>
        <dbReference type="SAM" id="SignalP"/>
    </source>
</evidence>
<dbReference type="GO" id="GO:0019815">
    <property type="term" value="C:B cell receptor complex"/>
    <property type="evidence" value="ECO:0007669"/>
    <property type="project" value="TreeGrafter"/>
</dbReference>
<name>V9KMC7_CALMI</name>
<keyword evidence="1" id="KW-0393">Immunoglobulin domain</keyword>
<evidence type="ECO:0000313" key="7">
    <source>
        <dbReference type="Proteomes" id="UP000314986"/>
    </source>
</evidence>
<reference evidence="7" key="1">
    <citation type="journal article" date="2006" name="Science">
        <title>Ancient noncoding elements conserved in the human genome.</title>
        <authorList>
            <person name="Venkatesh B."/>
            <person name="Kirkness E.F."/>
            <person name="Loh Y.H."/>
            <person name="Halpern A.L."/>
            <person name="Lee A.P."/>
            <person name="Johnson J."/>
            <person name="Dandona N."/>
            <person name="Viswanathan L.D."/>
            <person name="Tay A."/>
            <person name="Venter J.C."/>
            <person name="Strausberg R.L."/>
            <person name="Brenner S."/>
        </authorList>
    </citation>
    <scope>NUCLEOTIDE SEQUENCE [LARGE SCALE GENOMIC DNA]</scope>
</reference>
<dbReference type="KEGG" id="cmk:103187719"/>
<keyword evidence="2" id="KW-0472">Membrane</keyword>
<evidence type="ECO:0000256" key="1">
    <source>
        <dbReference type="ARBA" id="ARBA00023319"/>
    </source>
</evidence>
<evidence type="ECO:0000313" key="6">
    <source>
        <dbReference type="Ensembl" id="ENSCMIP00000018490.1"/>
    </source>
</evidence>
<dbReference type="InterPro" id="IPR036179">
    <property type="entry name" value="Ig-like_dom_sf"/>
</dbReference>
<dbReference type="SMART" id="SM00409">
    <property type="entry name" value="IG"/>
    <property type="match status" value="1"/>
</dbReference>
<dbReference type="AlphaFoldDB" id="V9KMC7"/>
<dbReference type="PANTHER" id="PTHR14334">
    <property type="entry name" value="B-CELL ANTIGEN RECEPTOR COMPLEX-ASSOCIATED PROTEIN"/>
    <property type="match status" value="1"/>
</dbReference>
<protein>
    <submittedName>
        <fullName evidence="5">B-cell antigen receptor complex-associated protein beta chain</fullName>
    </submittedName>
</protein>
<dbReference type="PANTHER" id="PTHR14334:SF2">
    <property type="entry name" value="B-CELL ANTIGEN RECEPTOR COMPLEX-ASSOCIATED PROTEIN BETA CHAIN"/>
    <property type="match status" value="1"/>
</dbReference>
<dbReference type="OrthoDB" id="9894386at2759"/>
<evidence type="ECO:0000259" key="4">
    <source>
        <dbReference type="PROSITE" id="PS50835"/>
    </source>
</evidence>
<dbReference type="EMBL" id="JW866882">
    <property type="protein sequence ID" value="AFO99399.1"/>
    <property type="molecule type" value="mRNA"/>
</dbReference>
<dbReference type="GeneID" id="103187719"/>
<dbReference type="InterPro" id="IPR003599">
    <property type="entry name" value="Ig_sub"/>
</dbReference>
<dbReference type="InterPro" id="IPR013783">
    <property type="entry name" value="Ig-like_fold"/>
</dbReference>
<dbReference type="Ensembl" id="ENSCMIT00000018840.1">
    <property type="protein sequence ID" value="ENSCMIP00000018490.1"/>
    <property type="gene ID" value="ENSCMIG00000008689.1"/>
</dbReference>
<keyword evidence="3" id="KW-0732">Signal</keyword>
<dbReference type="CTD" id="974"/>
<dbReference type="GO" id="GO:0030183">
    <property type="term" value="P:B cell differentiation"/>
    <property type="evidence" value="ECO:0007669"/>
    <property type="project" value="TreeGrafter"/>
</dbReference>
<feature type="domain" description="Ig-like" evidence="4">
    <location>
        <begin position="30"/>
        <end position="125"/>
    </location>
</feature>
<dbReference type="GO" id="GO:0050853">
    <property type="term" value="P:B cell receptor signaling pathway"/>
    <property type="evidence" value="ECO:0007669"/>
    <property type="project" value="TreeGrafter"/>
</dbReference>
<keyword evidence="2" id="KW-0812">Transmembrane</keyword>
<dbReference type="OMA" id="SWHKETE"/>
<dbReference type="SUPFAM" id="SSF48726">
    <property type="entry name" value="Immunoglobulin"/>
    <property type="match status" value="1"/>
</dbReference>
<evidence type="ECO:0000256" key="2">
    <source>
        <dbReference type="SAM" id="Phobius"/>
    </source>
</evidence>
<keyword evidence="2" id="KW-1133">Transmembrane helix</keyword>
<dbReference type="Pfam" id="PF13895">
    <property type="entry name" value="Ig_2"/>
    <property type="match status" value="1"/>
</dbReference>
<feature type="transmembrane region" description="Helical" evidence="2">
    <location>
        <begin position="145"/>
        <end position="166"/>
    </location>
</feature>
<accession>V9KMC7</accession>
<feature type="chain" id="PRO_5044739537" evidence="3">
    <location>
        <begin position="28"/>
        <end position="217"/>
    </location>
</feature>
<dbReference type="Proteomes" id="UP000314986">
    <property type="component" value="Unassembled WGS sequence"/>
</dbReference>
<dbReference type="Gene3D" id="2.60.40.10">
    <property type="entry name" value="Immunoglobulins"/>
    <property type="match status" value="1"/>
</dbReference>
<keyword evidence="7" id="KW-1185">Reference proteome</keyword>